<name>A0A934RU22_9BACT</name>
<dbReference type="EMBL" id="JAENIL010000012">
    <property type="protein sequence ID" value="MBK1876872.1"/>
    <property type="molecule type" value="Genomic_DNA"/>
</dbReference>
<evidence type="ECO:0000313" key="2">
    <source>
        <dbReference type="Proteomes" id="UP000617628"/>
    </source>
</evidence>
<protein>
    <submittedName>
        <fullName evidence="1">Uncharacterized protein</fullName>
    </submittedName>
</protein>
<comment type="caution">
    <text evidence="1">The sequence shown here is derived from an EMBL/GenBank/DDBJ whole genome shotgun (WGS) entry which is preliminary data.</text>
</comment>
<dbReference type="RefSeq" id="WP_200355085.1">
    <property type="nucleotide sequence ID" value="NZ_JAENIL010000012.1"/>
</dbReference>
<dbReference type="AlphaFoldDB" id="A0A934RU22"/>
<evidence type="ECO:0000313" key="1">
    <source>
        <dbReference type="EMBL" id="MBK1876872.1"/>
    </source>
</evidence>
<sequence>MKLKFKSLCGIKKNAFKDHFDEIQLLVARPKFVCGKCARVAGCGKHLCKARKLTA</sequence>
<proteinExistence type="predicted"/>
<dbReference type="Proteomes" id="UP000617628">
    <property type="component" value="Unassembled WGS sequence"/>
</dbReference>
<reference evidence="1" key="1">
    <citation type="submission" date="2021-01" db="EMBL/GenBank/DDBJ databases">
        <title>Modified the classification status of verrucomicrobia.</title>
        <authorList>
            <person name="Feng X."/>
        </authorList>
    </citation>
    <scope>NUCLEOTIDE SEQUENCE</scope>
    <source>
        <strain evidence="1">KCTC 13126</strain>
    </source>
</reference>
<accession>A0A934RU22</accession>
<keyword evidence="2" id="KW-1185">Reference proteome</keyword>
<gene>
    <name evidence="1" type="ORF">JIN87_08335</name>
</gene>
<organism evidence="1 2">
    <name type="scientific">Pelagicoccus mobilis</name>
    <dbReference type="NCBI Taxonomy" id="415221"/>
    <lineage>
        <taxon>Bacteria</taxon>
        <taxon>Pseudomonadati</taxon>
        <taxon>Verrucomicrobiota</taxon>
        <taxon>Opitutia</taxon>
        <taxon>Puniceicoccales</taxon>
        <taxon>Pelagicoccaceae</taxon>
        <taxon>Pelagicoccus</taxon>
    </lineage>
</organism>